<gene>
    <name evidence="2" type="ORF">ENUP19_0304G0057</name>
</gene>
<sequence length="100" mass="12283">MKLIIWLFFVIFLFCNSQKQYEEEFGNGFVDETEWDNELDNEWDDEWDDEQYDNLDEIEDPDFGFSEMFKEIDDMMEDDSGFEVLNEDISFFYENEKESE</sequence>
<keyword evidence="1" id="KW-0732">Signal</keyword>
<evidence type="ECO:0000256" key="1">
    <source>
        <dbReference type="SAM" id="SignalP"/>
    </source>
</evidence>
<accession>A0ABQ0DV72</accession>
<name>A0ABQ0DV72_9EUKA</name>
<comment type="caution">
    <text evidence="2">The sequence shown here is derived from an EMBL/GenBank/DDBJ whole genome shotgun (WGS) entry which is preliminary data.</text>
</comment>
<protein>
    <submittedName>
        <fullName evidence="2">Uncharacterized protein</fullName>
    </submittedName>
</protein>
<evidence type="ECO:0000313" key="3">
    <source>
        <dbReference type="Proteomes" id="UP001628156"/>
    </source>
</evidence>
<organism evidence="2 3">
    <name type="scientific">Entamoeba nuttalli</name>
    <dbReference type="NCBI Taxonomy" id="412467"/>
    <lineage>
        <taxon>Eukaryota</taxon>
        <taxon>Amoebozoa</taxon>
        <taxon>Evosea</taxon>
        <taxon>Archamoebae</taxon>
        <taxon>Mastigamoebida</taxon>
        <taxon>Entamoebidae</taxon>
        <taxon>Entamoeba</taxon>
    </lineage>
</organism>
<evidence type="ECO:0000313" key="2">
    <source>
        <dbReference type="EMBL" id="GAB1226759.1"/>
    </source>
</evidence>
<dbReference type="EMBL" id="BAAFRS010000304">
    <property type="protein sequence ID" value="GAB1226759.1"/>
    <property type="molecule type" value="Genomic_DNA"/>
</dbReference>
<proteinExistence type="predicted"/>
<keyword evidence="3" id="KW-1185">Reference proteome</keyword>
<dbReference type="Proteomes" id="UP001628156">
    <property type="component" value="Unassembled WGS sequence"/>
</dbReference>
<feature type="chain" id="PRO_5046535595" evidence="1">
    <location>
        <begin position="18"/>
        <end position="100"/>
    </location>
</feature>
<reference evidence="2 3" key="1">
    <citation type="journal article" date="2019" name="PLoS Negl. Trop. Dis.">
        <title>Whole genome sequencing of Entamoeba nuttalli reveals mammalian host-related molecular signatures and a novel octapeptide-repeat surface protein.</title>
        <authorList>
            <person name="Tanaka M."/>
            <person name="Makiuchi T."/>
            <person name="Komiyama T."/>
            <person name="Shiina T."/>
            <person name="Osaki K."/>
            <person name="Tachibana H."/>
        </authorList>
    </citation>
    <scope>NUCLEOTIDE SEQUENCE [LARGE SCALE GENOMIC DNA]</scope>
    <source>
        <strain evidence="2 3">P19-061405</strain>
    </source>
</reference>
<feature type="signal peptide" evidence="1">
    <location>
        <begin position="1"/>
        <end position="17"/>
    </location>
</feature>